<reference evidence="1" key="1">
    <citation type="submission" date="2022-04" db="EMBL/GenBank/DDBJ databases">
        <title>Carnegiea gigantea Genome sequencing and assembly v2.</title>
        <authorList>
            <person name="Copetti D."/>
            <person name="Sanderson M.J."/>
            <person name="Burquez A."/>
            <person name="Wojciechowski M.F."/>
        </authorList>
    </citation>
    <scope>NUCLEOTIDE SEQUENCE</scope>
    <source>
        <strain evidence="1">SGP5-SGP5p</strain>
        <tissue evidence="1">Aerial part</tissue>
    </source>
</reference>
<dbReference type="OrthoDB" id="30023at2759"/>
<dbReference type="Proteomes" id="UP001153076">
    <property type="component" value="Unassembled WGS sequence"/>
</dbReference>
<dbReference type="EMBL" id="JAKOGI010005675">
    <property type="protein sequence ID" value="KAJ8419269.1"/>
    <property type="molecule type" value="Genomic_DNA"/>
</dbReference>
<dbReference type="AlphaFoldDB" id="A0A9Q1JFB5"/>
<organism evidence="1 2">
    <name type="scientific">Carnegiea gigantea</name>
    <dbReference type="NCBI Taxonomy" id="171969"/>
    <lineage>
        <taxon>Eukaryota</taxon>
        <taxon>Viridiplantae</taxon>
        <taxon>Streptophyta</taxon>
        <taxon>Embryophyta</taxon>
        <taxon>Tracheophyta</taxon>
        <taxon>Spermatophyta</taxon>
        <taxon>Magnoliopsida</taxon>
        <taxon>eudicotyledons</taxon>
        <taxon>Gunneridae</taxon>
        <taxon>Pentapetalae</taxon>
        <taxon>Caryophyllales</taxon>
        <taxon>Cactineae</taxon>
        <taxon>Cactaceae</taxon>
        <taxon>Cactoideae</taxon>
        <taxon>Echinocereeae</taxon>
        <taxon>Carnegiea</taxon>
    </lineage>
</organism>
<keyword evidence="2" id="KW-1185">Reference proteome</keyword>
<sequence>MATLRADEISNNIRERIEQYKREVKIVNTDTFVYGLARIHGLDELMNLNRGDNRHCSALESNNPVSELIWVRVINSPESKPLIDFSDVVSEINYWDRQTGKRRYPTDTILKRYWSKASSVAQVGLLSSGKGKQWNTLYWYGSRLADFPRYITVFAPYTVRRWLNILCTVNGHTLIIYDDLSKQAQLIDQMSLYYEDARRP</sequence>
<evidence type="ECO:0000313" key="2">
    <source>
        <dbReference type="Proteomes" id="UP001153076"/>
    </source>
</evidence>
<comment type="caution">
    <text evidence="1">The sequence shown here is derived from an EMBL/GenBank/DDBJ whole genome shotgun (WGS) entry which is preliminary data.</text>
</comment>
<name>A0A9Q1JFB5_9CARY</name>
<proteinExistence type="predicted"/>
<accession>A0A9Q1JFB5</accession>
<evidence type="ECO:0000313" key="1">
    <source>
        <dbReference type="EMBL" id="KAJ8419269.1"/>
    </source>
</evidence>
<protein>
    <submittedName>
        <fullName evidence="1">Uncharacterized protein</fullName>
    </submittedName>
</protein>
<gene>
    <name evidence="1" type="ORF">Cgig2_001624</name>
</gene>